<evidence type="ECO:0000259" key="3">
    <source>
        <dbReference type="Pfam" id="PF17836"/>
    </source>
</evidence>
<reference evidence="4 5" key="1">
    <citation type="journal article" date="2016" name="Nat. Commun.">
        <title>Thousands of microbial genomes shed light on interconnected biogeochemical processes in an aquifer system.</title>
        <authorList>
            <person name="Anantharaman K."/>
            <person name="Brown C.T."/>
            <person name="Hug L.A."/>
            <person name="Sharon I."/>
            <person name="Castelle C.J."/>
            <person name="Probst A.J."/>
            <person name="Thomas B.C."/>
            <person name="Singh A."/>
            <person name="Wilkins M.J."/>
            <person name="Karaoz U."/>
            <person name="Brodie E.L."/>
            <person name="Williams K.H."/>
            <person name="Hubbard S.S."/>
            <person name="Banfield J.F."/>
        </authorList>
    </citation>
    <scope>NUCLEOTIDE SEQUENCE [LARGE SCALE GENOMIC DNA]</scope>
</reference>
<dbReference type="NCBIfam" id="TIGR03570">
    <property type="entry name" value="NeuD_NnaD"/>
    <property type="match status" value="1"/>
</dbReference>
<feature type="binding site" evidence="2">
    <location>
        <position position="167"/>
    </location>
    <ligand>
        <name>acetyl-CoA</name>
        <dbReference type="ChEBI" id="CHEBI:57288"/>
    </ligand>
</feature>
<evidence type="ECO:0000256" key="2">
    <source>
        <dbReference type="PIRSR" id="PIRSR620019-2"/>
    </source>
</evidence>
<gene>
    <name evidence="4" type="ORF">A3D78_00275</name>
</gene>
<sequence>MNKKIYILGAGNMAREAYYIYKDLGLSDNIAGFIIEDKYLSAKRKLLLDRPVLSAAKLQPDKNMLVMAAIGSPKRRKLIQKLERKKIQFDTLVHPSVSVWESVKISAGCLISKGVVLTCDITIGKHTIININSNINHDCVLGDFVTIGPGTHIGGNVIIDEGSWIGIGTTIIHNRRIGKKCFIAAGSIVINDIPDGFLAMGLPAKPIRKMTDSDWDRLI</sequence>
<name>A0A1F5ZWT8_9BACT</name>
<feature type="site" description="Increases basicity of active site His" evidence="1">
    <location>
        <position position="138"/>
    </location>
</feature>
<dbReference type="CDD" id="cd03360">
    <property type="entry name" value="LbH_AT_putative"/>
    <property type="match status" value="1"/>
</dbReference>
<feature type="active site" description="Proton acceptor" evidence="1">
    <location>
        <position position="137"/>
    </location>
</feature>
<dbReference type="Pfam" id="PF17836">
    <property type="entry name" value="PglD_N"/>
    <property type="match status" value="1"/>
</dbReference>
<protein>
    <recommendedName>
        <fullName evidence="3">PglD N-terminal domain-containing protein</fullName>
    </recommendedName>
</protein>
<evidence type="ECO:0000313" key="5">
    <source>
        <dbReference type="Proteomes" id="UP000176253"/>
    </source>
</evidence>
<dbReference type="Proteomes" id="UP000176253">
    <property type="component" value="Unassembled WGS sequence"/>
</dbReference>
<dbReference type="EMBL" id="MFJM01000056">
    <property type="protein sequence ID" value="OGG16612.1"/>
    <property type="molecule type" value="Genomic_DNA"/>
</dbReference>
<dbReference type="InterPro" id="IPR041561">
    <property type="entry name" value="PglD_N"/>
</dbReference>
<feature type="domain" description="PglD N-terminal" evidence="3">
    <location>
        <begin position="4"/>
        <end position="80"/>
    </location>
</feature>
<dbReference type="PANTHER" id="PTHR43300">
    <property type="entry name" value="ACETYLTRANSFERASE"/>
    <property type="match status" value="1"/>
</dbReference>
<feature type="binding site" evidence="2">
    <location>
        <position position="71"/>
    </location>
    <ligand>
        <name>substrate</name>
    </ligand>
</feature>
<evidence type="ECO:0000313" key="4">
    <source>
        <dbReference type="EMBL" id="OGG16612.1"/>
    </source>
</evidence>
<organism evidence="4 5">
    <name type="scientific">Candidatus Gottesmanbacteria bacterium RIFCSPHIGHO2_02_FULL_39_14</name>
    <dbReference type="NCBI Taxonomy" id="1798383"/>
    <lineage>
        <taxon>Bacteria</taxon>
        <taxon>Candidatus Gottesmaniibacteriota</taxon>
    </lineage>
</organism>
<dbReference type="InterPro" id="IPR050179">
    <property type="entry name" value="Trans_hexapeptide_repeat"/>
</dbReference>
<dbReference type="InterPro" id="IPR011004">
    <property type="entry name" value="Trimer_LpxA-like_sf"/>
</dbReference>
<dbReference type="PANTHER" id="PTHR43300:SF7">
    <property type="entry name" value="UDP-N-ACETYLBACILLOSAMINE N-ACETYLTRANSFERASE"/>
    <property type="match status" value="1"/>
</dbReference>
<evidence type="ECO:0000256" key="1">
    <source>
        <dbReference type="PIRSR" id="PIRSR620019-1"/>
    </source>
</evidence>
<dbReference type="Gene3D" id="3.40.50.20">
    <property type="match status" value="1"/>
</dbReference>
<dbReference type="Gene3D" id="2.160.10.10">
    <property type="entry name" value="Hexapeptide repeat proteins"/>
    <property type="match status" value="1"/>
</dbReference>
<dbReference type="Pfam" id="PF00132">
    <property type="entry name" value="Hexapep"/>
    <property type="match status" value="1"/>
</dbReference>
<comment type="caution">
    <text evidence="4">The sequence shown here is derived from an EMBL/GenBank/DDBJ whole genome shotgun (WGS) entry which is preliminary data.</text>
</comment>
<accession>A0A1F5ZWT8</accession>
<dbReference type="AlphaFoldDB" id="A0A1F5ZWT8"/>
<dbReference type="STRING" id="1798383.A3D78_00275"/>
<proteinExistence type="predicted"/>
<dbReference type="InterPro" id="IPR020019">
    <property type="entry name" value="AcTrfase_PglD-like"/>
</dbReference>
<dbReference type="SUPFAM" id="SSF51161">
    <property type="entry name" value="Trimeric LpxA-like enzymes"/>
    <property type="match status" value="1"/>
</dbReference>
<dbReference type="InterPro" id="IPR001451">
    <property type="entry name" value="Hexapep"/>
</dbReference>